<feature type="region of interest" description="Disordered" evidence="2">
    <location>
        <begin position="223"/>
        <end position="255"/>
    </location>
</feature>
<keyword evidence="5" id="KW-1185">Reference proteome</keyword>
<dbReference type="AlphaFoldDB" id="A0A177YLH9"/>
<evidence type="ECO:0000259" key="3">
    <source>
        <dbReference type="SMART" id="SM00470"/>
    </source>
</evidence>
<dbReference type="PANTHER" id="PTHR33375:SF1">
    <property type="entry name" value="CHROMOSOME-PARTITIONING PROTEIN PARB-RELATED"/>
    <property type="match status" value="1"/>
</dbReference>
<dbReference type="EMBL" id="LVHI01000005">
    <property type="protein sequence ID" value="OAK56251.1"/>
    <property type="molecule type" value="Genomic_DNA"/>
</dbReference>
<gene>
    <name evidence="4" type="ORF">A3K89_17435</name>
</gene>
<dbReference type="GO" id="GO:0045881">
    <property type="term" value="P:positive regulation of sporulation resulting in formation of a cellular spore"/>
    <property type="evidence" value="ECO:0007669"/>
    <property type="project" value="TreeGrafter"/>
</dbReference>
<evidence type="ECO:0000256" key="1">
    <source>
        <dbReference type="ARBA" id="ARBA00022829"/>
    </source>
</evidence>
<dbReference type="SUPFAM" id="SSF110849">
    <property type="entry name" value="ParB/Sulfiredoxin"/>
    <property type="match status" value="1"/>
</dbReference>
<dbReference type="GO" id="GO:0005694">
    <property type="term" value="C:chromosome"/>
    <property type="evidence" value="ECO:0007669"/>
    <property type="project" value="TreeGrafter"/>
</dbReference>
<dbReference type="InterPro" id="IPR050336">
    <property type="entry name" value="Chromosome_partition/occlusion"/>
</dbReference>
<sequence>MGTAQKSRGGRVDFSTLINSVGDRSTVDASTPIDGQFRENVPLADLAPNPRNPRSTVGDLSDLRTIGDRQLQPGTVVTRARWLGLWPEDSEAIGDAKWIVVNGCRRLAASREYGRKGMDVVVRDGLAASRESVLWASIVENIDRRDFDVVEEAEAVELLVTELGSATRAAEKLGRSEGWISQRRALLKLTPELREKLRTGELAVRDARRLAQIPTAEQVAAWSALQDDPVSEGPEVRRPRPPGKRDRDDSKSAVRAIHKMRSDPTAIAAVLKEALDDGQIEKLLKELQGR</sequence>
<dbReference type="SMART" id="SM00470">
    <property type="entry name" value="ParB"/>
    <property type="match status" value="1"/>
</dbReference>
<comment type="caution">
    <text evidence="4">The sequence shown here is derived from an EMBL/GenBank/DDBJ whole genome shotgun (WGS) entry which is preliminary data.</text>
</comment>
<evidence type="ECO:0000256" key="2">
    <source>
        <dbReference type="SAM" id="MobiDB-lite"/>
    </source>
</evidence>
<reference evidence="4 5" key="1">
    <citation type="submission" date="2016-03" db="EMBL/GenBank/DDBJ databases">
        <title>Genome sequence of Rhodococcus kyotonensis KB10.</title>
        <authorList>
            <person name="Jeong H."/>
            <person name="Hong C.E."/>
            <person name="Jo S.H."/>
            <person name="Park J.M."/>
        </authorList>
    </citation>
    <scope>NUCLEOTIDE SEQUENCE [LARGE SCALE GENOMIC DNA]</scope>
    <source>
        <strain evidence="4 5">KB10</strain>
    </source>
</reference>
<dbReference type="InterPro" id="IPR003115">
    <property type="entry name" value="ParB_N"/>
</dbReference>
<evidence type="ECO:0000313" key="4">
    <source>
        <dbReference type="EMBL" id="OAK56251.1"/>
    </source>
</evidence>
<organism evidence="4 5">
    <name type="scientific">Rhodococcoides kyotonense</name>
    <dbReference type="NCBI Taxonomy" id="398843"/>
    <lineage>
        <taxon>Bacteria</taxon>
        <taxon>Bacillati</taxon>
        <taxon>Actinomycetota</taxon>
        <taxon>Actinomycetes</taxon>
        <taxon>Mycobacteriales</taxon>
        <taxon>Nocardiaceae</taxon>
        <taxon>Rhodococcoides</taxon>
    </lineage>
</organism>
<protein>
    <submittedName>
        <fullName evidence="4">Peptide transporter</fullName>
    </submittedName>
</protein>
<accession>A0A177YLH9</accession>
<dbReference type="GO" id="GO:0007059">
    <property type="term" value="P:chromosome segregation"/>
    <property type="evidence" value="ECO:0007669"/>
    <property type="project" value="UniProtKB-KW"/>
</dbReference>
<dbReference type="SUPFAM" id="SSF109709">
    <property type="entry name" value="KorB DNA-binding domain-like"/>
    <property type="match status" value="1"/>
</dbReference>
<proteinExistence type="predicted"/>
<dbReference type="PANTHER" id="PTHR33375">
    <property type="entry name" value="CHROMOSOME-PARTITIONING PROTEIN PARB-RELATED"/>
    <property type="match status" value="1"/>
</dbReference>
<name>A0A177YLH9_9NOCA</name>
<dbReference type="InterPro" id="IPR041468">
    <property type="entry name" value="HTH_ParB/Spo0J"/>
</dbReference>
<evidence type="ECO:0000313" key="5">
    <source>
        <dbReference type="Proteomes" id="UP000077519"/>
    </source>
</evidence>
<dbReference type="Gene3D" id="1.10.10.2830">
    <property type="match status" value="1"/>
</dbReference>
<feature type="compositionally biased region" description="Basic and acidic residues" evidence="2">
    <location>
        <begin position="234"/>
        <end position="252"/>
    </location>
</feature>
<feature type="region of interest" description="Disordered" evidence="2">
    <location>
        <begin position="43"/>
        <end position="64"/>
    </location>
</feature>
<dbReference type="Pfam" id="PF17762">
    <property type="entry name" value="HTH_ParB"/>
    <property type="match status" value="1"/>
</dbReference>
<keyword evidence="1" id="KW-0159">Chromosome partition</keyword>
<dbReference type="Proteomes" id="UP000077519">
    <property type="component" value="Unassembled WGS sequence"/>
</dbReference>
<dbReference type="InterPro" id="IPR036086">
    <property type="entry name" value="ParB/Sulfiredoxin_sf"/>
</dbReference>
<feature type="domain" description="ParB-like N-terminal" evidence="3">
    <location>
        <begin position="39"/>
        <end position="142"/>
    </location>
</feature>